<evidence type="ECO:0000256" key="1">
    <source>
        <dbReference type="ARBA" id="ARBA00022722"/>
    </source>
</evidence>
<evidence type="ECO:0000313" key="5">
    <source>
        <dbReference type="Proteomes" id="UP000288429"/>
    </source>
</evidence>
<dbReference type="InterPro" id="IPR000026">
    <property type="entry name" value="N1-like"/>
</dbReference>
<keyword evidence="5" id="KW-1185">Reference proteome</keyword>
<proteinExistence type="predicted"/>
<evidence type="ECO:0000256" key="2">
    <source>
        <dbReference type="ARBA" id="ARBA00022801"/>
    </source>
</evidence>
<dbReference type="GO" id="GO:0016787">
    <property type="term" value="F:hydrolase activity"/>
    <property type="evidence" value="ECO:0007669"/>
    <property type="project" value="UniProtKB-KW"/>
</dbReference>
<protein>
    <submittedName>
        <fullName evidence="4">Uncharacterized protein</fullName>
    </submittedName>
</protein>
<dbReference type="SUPFAM" id="SSF53933">
    <property type="entry name" value="Microbial ribonucleases"/>
    <property type="match status" value="1"/>
</dbReference>
<keyword evidence="2" id="KW-0378">Hydrolase</keyword>
<feature type="region of interest" description="Disordered" evidence="3">
    <location>
        <begin position="1"/>
        <end position="25"/>
    </location>
</feature>
<evidence type="ECO:0000256" key="3">
    <source>
        <dbReference type="SAM" id="MobiDB-lite"/>
    </source>
</evidence>
<comment type="caution">
    <text evidence="4">The sequence shown here is derived from an EMBL/GenBank/DDBJ whole genome shotgun (WGS) entry which is preliminary data.</text>
</comment>
<gene>
    <name evidence="4" type="ORF">CDV31_007416</name>
</gene>
<dbReference type="GO" id="GO:0004521">
    <property type="term" value="F:RNA endonuclease activity"/>
    <property type="evidence" value="ECO:0007669"/>
    <property type="project" value="InterPro"/>
</dbReference>
<evidence type="ECO:0000313" key="4">
    <source>
        <dbReference type="EMBL" id="RSM10010.1"/>
    </source>
</evidence>
<dbReference type="Proteomes" id="UP000288429">
    <property type="component" value="Unassembled WGS sequence"/>
</dbReference>
<dbReference type="AlphaFoldDB" id="A0A428U6V6"/>
<dbReference type="GO" id="GO:0003723">
    <property type="term" value="F:RNA binding"/>
    <property type="evidence" value="ECO:0007669"/>
    <property type="project" value="InterPro"/>
</dbReference>
<dbReference type="InterPro" id="IPR016191">
    <property type="entry name" value="Ribonuclease/ribotoxin"/>
</dbReference>
<organism evidence="4 5">
    <name type="scientific">Fusarium ambrosium</name>
    <dbReference type="NCBI Taxonomy" id="131363"/>
    <lineage>
        <taxon>Eukaryota</taxon>
        <taxon>Fungi</taxon>
        <taxon>Dikarya</taxon>
        <taxon>Ascomycota</taxon>
        <taxon>Pezizomycotina</taxon>
        <taxon>Sordariomycetes</taxon>
        <taxon>Hypocreomycetidae</taxon>
        <taxon>Hypocreales</taxon>
        <taxon>Nectriaceae</taxon>
        <taxon>Fusarium</taxon>
        <taxon>Fusarium solani species complex</taxon>
    </lineage>
</organism>
<name>A0A428U6V6_9HYPO</name>
<dbReference type="Gene3D" id="3.10.450.30">
    <property type="entry name" value="Microbial ribonucleases"/>
    <property type="match status" value="1"/>
</dbReference>
<dbReference type="Pfam" id="PF00545">
    <property type="entry name" value="Ribonuclease"/>
    <property type="match status" value="1"/>
</dbReference>
<accession>A0A428U6V6</accession>
<keyword evidence="1" id="KW-0540">Nuclease</keyword>
<dbReference type="EMBL" id="NIZV01000090">
    <property type="protein sequence ID" value="RSM10010.1"/>
    <property type="molecule type" value="Genomic_DNA"/>
</dbReference>
<reference evidence="4 5" key="1">
    <citation type="submission" date="2017-06" db="EMBL/GenBank/DDBJ databases">
        <title>Cmopartive genomic analysis of Ambrosia Fusariam Clade fungi.</title>
        <authorList>
            <person name="Stajich J.E."/>
            <person name="Carrillo J."/>
            <person name="Kijimoto T."/>
            <person name="Eskalen A."/>
            <person name="O'Donnell K."/>
            <person name="Kasson M."/>
        </authorList>
    </citation>
    <scope>NUCLEOTIDE SEQUENCE [LARGE SCALE GENOMIC DNA]</scope>
    <source>
        <strain evidence="4 5">NRRL 20438</strain>
    </source>
</reference>
<sequence length="250" mass="28516">MSSFVDHDNQSNNTHPTGRSLASLPGLRGPYHEGNVLDDCASHFSLSDLPESDPVRRVTAAEVRRQALAFPPQPTLRCSYPKVFLNVEQFLLRVPGPWWEYPLLASGRYISGEPGPARVIASANDFARVDVVYHTSKTWNGFRHATYRPRGYQRPVSGYFTTESCYPLYPSLTYNGHPTSFHEGYPPYHGFEWQGHELGQAPWLVAWTQPWYDSTVHQYETYNSSMAAPIPYGFYQLPIFNLSEIKHRES</sequence>